<dbReference type="OrthoDB" id="9814580at2"/>
<dbReference type="GO" id="GO:0000049">
    <property type="term" value="F:tRNA binding"/>
    <property type="evidence" value="ECO:0007669"/>
    <property type="project" value="TreeGrafter"/>
</dbReference>
<dbReference type="RefSeq" id="WP_135282461.1">
    <property type="nucleotide sequence ID" value="NZ_SRIO01000015.1"/>
</dbReference>
<dbReference type="GO" id="GO:0005737">
    <property type="term" value="C:cytoplasm"/>
    <property type="evidence" value="ECO:0007669"/>
    <property type="project" value="UniProtKB-SubCell"/>
</dbReference>
<comment type="caution">
    <text evidence="11">The sequence shown here is derived from an EMBL/GenBank/DDBJ whole genome shotgun (WGS) entry which is preliminary data.</text>
</comment>
<keyword evidence="2 9" id="KW-0963">Cytoplasm</keyword>
<dbReference type="EMBL" id="SRIO01000015">
    <property type="protein sequence ID" value="TFZ81823.1"/>
    <property type="molecule type" value="Genomic_DNA"/>
</dbReference>
<protein>
    <recommendedName>
        <fullName evidence="9">Threonylcarbamoyl-AMP synthase</fullName>
        <shortName evidence="9">TC-AMP synthase</shortName>
        <ecNumber evidence="9">2.7.7.87</ecNumber>
    </recommendedName>
    <alternativeName>
        <fullName evidence="9">L-threonylcarbamoyladenylate synthase</fullName>
    </alternativeName>
    <alternativeName>
        <fullName evidence="9">t(6)A37 threonylcarbamoyladenosine biosynthesis protein TsaC</fullName>
    </alternativeName>
    <alternativeName>
        <fullName evidence="9">tRNA threonylcarbamoyladenosine biosynthesis protein TsaC</fullName>
    </alternativeName>
</protein>
<keyword evidence="7 9" id="KW-0067">ATP-binding</keyword>
<dbReference type="GO" id="GO:0006450">
    <property type="term" value="P:regulation of translational fidelity"/>
    <property type="evidence" value="ECO:0007669"/>
    <property type="project" value="TreeGrafter"/>
</dbReference>
<evidence type="ECO:0000313" key="11">
    <source>
        <dbReference type="EMBL" id="TFZ81823.1"/>
    </source>
</evidence>
<dbReference type="PANTHER" id="PTHR17490:SF18">
    <property type="entry name" value="THREONYLCARBAMOYL-AMP SYNTHASE"/>
    <property type="match status" value="1"/>
</dbReference>
<reference evidence="11 12" key="1">
    <citation type="journal article" date="2019" name="ISME J.">
        <title>Candidatus Macondimonas diazotrophica, a novel gammaproteobacterial genus dominating crude-oil-contaminated coastal sediments.</title>
        <authorList>
            <person name="Karthikeyan S."/>
            <person name="Konstantinidis K."/>
        </authorList>
    </citation>
    <scope>NUCLEOTIDE SEQUENCE [LARGE SCALE GENOMIC DNA]</scope>
    <source>
        <strain evidence="11 12">KTK01</strain>
    </source>
</reference>
<accession>A0A4Z0F8I2</accession>
<dbReference type="InterPro" id="IPR006070">
    <property type="entry name" value="Sua5-like_dom"/>
</dbReference>
<dbReference type="GO" id="GO:0005524">
    <property type="term" value="F:ATP binding"/>
    <property type="evidence" value="ECO:0007669"/>
    <property type="project" value="UniProtKB-UniRule"/>
</dbReference>
<feature type="domain" description="YrdC-like" evidence="10">
    <location>
        <begin position="9"/>
        <end position="191"/>
    </location>
</feature>
<gene>
    <name evidence="9" type="primary">tsaC</name>
    <name evidence="11" type="ORF">E4680_10985</name>
</gene>
<dbReference type="InterPro" id="IPR023535">
    <property type="entry name" value="TC-AMP_synthase"/>
</dbReference>
<dbReference type="SUPFAM" id="SSF55821">
    <property type="entry name" value="YrdC/RibB"/>
    <property type="match status" value="1"/>
</dbReference>
<dbReference type="Gene3D" id="3.90.870.10">
    <property type="entry name" value="DHBP synthase"/>
    <property type="match status" value="1"/>
</dbReference>
<keyword evidence="5 9" id="KW-0548">Nucleotidyltransferase</keyword>
<evidence type="ECO:0000313" key="12">
    <source>
        <dbReference type="Proteomes" id="UP000297890"/>
    </source>
</evidence>
<name>A0A4Z0F8I2_9GAMM</name>
<keyword evidence="4 9" id="KW-0819">tRNA processing</keyword>
<dbReference type="Proteomes" id="UP000297890">
    <property type="component" value="Unassembled WGS sequence"/>
</dbReference>
<dbReference type="PANTHER" id="PTHR17490">
    <property type="entry name" value="SUA5"/>
    <property type="match status" value="1"/>
</dbReference>
<comment type="similarity">
    <text evidence="9">Belongs to the SUA5 family. TsaC subfamily.</text>
</comment>
<evidence type="ECO:0000256" key="5">
    <source>
        <dbReference type="ARBA" id="ARBA00022695"/>
    </source>
</evidence>
<evidence type="ECO:0000256" key="4">
    <source>
        <dbReference type="ARBA" id="ARBA00022694"/>
    </source>
</evidence>
<dbReference type="PROSITE" id="PS51163">
    <property type="entry name" value="YRDC"/>
    <property type="match status" value="1"/>
</dbReference>
<evidence type="ECO:0000256" key="8">
    <source>
        <dbReference type="ARBA" id="ARBA00048366"/>
    </source>
</evidence>
<dbReference type="InterPro" id="IPR050156">
    <property type="entry name" value="TC-AMP_synthase_SUA5"/>
</dbReference>
<dbReference type="Pfam" id="PF01300">
    <property type="entry name" value="Sua5_yciO_yrdC"/>
    <property type="match status" value="1"/>
</dbReference>
<dbReference type="GO" id="GO:0003725">
    <property type="term" value="F:double-stranded RNA binding"/>
    <property type="evidence" value="ECO:0007669"/>
    <property type="project" value="InterPro"/>
</dbReference>
<evidence type="ECO:0000256" key="3">
    <source>
        <dbReference type="ARBA" id="ARBA00022679"/>
    </source>
</evidence>
<dbReference type="InterPro" id="IPR017945">
    <property type="entry name" value="DHBP_synth_RibB-like_a/b_dom"/>
</dbReference>
<dbReference type="AlphaFoldDB" id="A0A4Z0F8I2"/>
<keyword evidence="3 9" id="KW-0808">Transferase</keyword>
<keyword evidence="6 9" id="KW-0547">Nucleotide-binding</keyword>
<keyword evidence="12" id="KW-1185">Reference proteome</keyword>
<evidence type="ECO:0000259" key="10">
    <source>
        <dbReference type="PROSITE" id="PS51163"/>
    </source>
</evidence>
<evidence type="ECO:0000256" key="6">
    <source>
        <dbReference type="ARBA" id="ARBA00022741"/>
    </source>
</evidence>
<comment type="subcellular location">
    <subcellularLocation>
        <location evidence="1 9">Cytoplasm</location>
    </subcellularLocation>
</comment>
<evidence type="ECO:0000256" key="2">
    <source>
        <dbReference type="ARBA" id="ARBA00022490"/>
    </source>
</evidence>
<organism evidence="11 12">
    <name type="scientific">Candidatus Macondimonas diazotrophica</name>
    <dbReference type="NCBI Taxonomy" id="2305248"/>
    <lineage>
        <taxon>Bacteria</taxon>
        <taxon>Pseudomonadati</taxon>
        <taxon>Pseudomonadota</taxon>
        <taxon>Gammaproteobacteria</taxon>
        <taxon>Chromatiales</taxon>
        <taxon>Ectothiorhodospiraceae</taxon>
        <taxon>Candidatus Macondimonas</taxon>
    </lineage>
</organism>
<comment type="function">
    <text evidence="9">Required for the formation of a threonylcarbamoyl group on adenosine at position 37 (t(6)A37) in tRNAs that read codons beginning with adenine. Catalyzes the conversion of L-threonine, HCO(3)(-)/CO(2) and ATP to give threonylcarbamoyl-AMP (TC-AMP) as the acyladenylate intermediate, with the release of diphosphate.</text>
</comment>
<dbReference type="EC" id="2.7.7.87" evidence="9"/>
<dbReference type="GO" id="GO:0061710">
    <property type="term" value="F:L-threonylcarbamoyladenylate synthase"/>
    <property type="evidence" value="ECO:0007669"/>
    <property type="project" value="UniProtKB-EC"/>
</dbReference>
<evidence type="ECO:0000256" key="9">
    <source>
        <dbReference type="HAMAP-Rule" id="MF_01852"/>
    </source>
</evidence>
<proteinExistence type="inferred from homology"/>
<evidence type="ECO:0000256" key="7">
    <source>
        <dbReference type="ARBA" id="ARBA00022840"/>
    </source>
</evidence>
<sequence length="197" mass="20833">MLTESVPTRQQLRHAGSLLRSGAILAYPTEGVYGLGCDPECPQALRRLLALKGRREDKGLILLAANINQLEAYMGPLLPAQRARLEASWPGPVTWIVPAQPDLDPLLTGGRRTLAMRVTAHNPAAALCRSFGGAVVSTSANRSGHPPARSRVALRRALGNLPCLPGPLGGLPGPTGIYDLATGRCLRPAPAPHKETP</sequence>
<comment type="catalytic activity">
    <reaction evidence="8 9">
        <text>L-threonine + hydrogencarbonate + ATP = L-threonylcarbamoyladenylate + diphosphate + H2O</text>
        <dbReference type="Rhea" id="RHEA:36407"/>
        <dbReference type="ChEBI" id="CHEBI:15377"/>
        <dbReference type="ChEBI" id="CHEBI:17544"/>
        <dbReference type="ChEBI" id="CHEBI:30616"/>
        <dbReference type="ChEBI" id="CHEBI:33019"/>
        <dbReference type="ChEBI" id="CHEBI:57926"/>
        <dbReference type="ChEBI" id="CHEBI:73682"/>
        <dbReference type="EC" id="2.7.7.87"/>
    </reaction>
</comment>
<dbReference type="GO" id="GO:0002949">
    <property type="term" value="P:tRNA threonylcarbamoyladenosine modification"/>
    <property type="evidence" value="ECO:0007669"/>
    <property type="project" value="UniProtKB-UniRule"/>
</dbReference>
<dbReference type="HAMAP" id="MF_01852">
    <property type="entry name" value="TsaC"/>
    <property type="match status" value="1"/>
</dbReference>
<evidence type="ECO:0000256" key="1">
    <source>
        <dbReference type="ARBA" id="ARBA00004496"/>
    </source>
</evidence>